<keyword evidence="2" id="KW-0812">Transmembrane</keyword>
<dbReference type="Pfam" id="PF01554">
    <property type="entry name" value="MatE"/>
    <property type="match status" value="1"/>
</dbReference>
<proteinExistence type="inferred from homology"/>
<organism evidence="4 5">
    <name type="scientific">Carnegiea gigantea</name>
    <dbReference type="NCBI Taxonomy" id="171969"/>
    <lineage>
        <taxon>Eukaryota</taxon>
        <taxon>Viridiplantae</taxon>
        <taxon>Streptophyta</taxon>
        <taxon>Embryophyta</taxon>
        <taxon>Tracheophyta</taxon>
        <taxon>Spermatophyta</taxon>
        <taxon>Magnoliopsida</taxon>
        <taxon>eudicotyledons</taxon>
        <taxon>Gunneridae</taxon>
        <taxon>Pentapetalae</taxon>
        <taxon>Caryophyllales</taxon>
        <taxon>Cactineae</taxon>
        <taxon>Cactaceae</taxon>
        <taxon>Cactoideae</taxon>
        <taxon>Echinocereeae</taxon>
        <taxon>Carnegiea</taxon>
    </lineage>
</organism>
<reference evidence="4" key="1">
    <citation type="submission" date="2022-04" db="EMBL/GenBank/DDBJ databases">
        <title>Carnegiea gigantea Genome sequencing and assembly v2.</title>
        <authorList>
            <person name="Copetti D."/>
            <person name="Sanderson M.J."/>
            <person name="Burquez A."/>
            <person name="Wojciechowski M.F."/>
        </authorList>
    </citation>
    <scope>NUCLEOTIDE SEQUENCE</scope>
    <source>
        <strain evidence="4">SGP5-SGP5p</strain>
        <tissue evidence="4">Aerial part</tissue>
    </source>
</reference>
<comment type="similarity">
    <text evidence="1 2">Belongs to the multi antimicrobial extrusion (MATE) (TC 2.A.66.1) family.</text>
</comment>
<dbReference type="PANTHER" id="PTHR11206">
    <property type="entry name" value="MULTIDRUG RESISTANCE PROTEIN"/>
    <property type="match status" value="1"/>
</dbReference>
<comment type="caution">
    <text evidence="4">The sequence shown here is derived from an EMBL/GenBank/DDBJ whole genome shotgun (WGS) entry which is preliminary data.</text>
</comment>
<evidence type="ECO:0000313" key="5">
    <source>
        <dbReference type="Proteomes" id="UP001153076"/>
    </source>
</evidence>
<dbReference type="GO" id="GO:0016020">
    <property type="term" value="C:membrane"/>
    <property type="evidence" value="ECO:0007669"/>
    <property type="project" value="InterPro"/>
</dbReference>
<evidence type="ECO:0000313" key="4">
    <source>
        <dbReference type="EMBL" id="KAJ8432982.1"/>
    </source>
</evidence>
<dbReference type="Proteomes" id="UP001153076">
    <property type="component" value="Unassembled WGS sequence"/>
</dbReference>
<sequence>MLRSSPAFLPSPPLPETRTCFGPLRPTGQYCPQPRSKPPTTVDTTDHAPRLHTVNQVAARGSPTAHSTISHTGHNKSARCQVQGQASTLTSTYQSIRMRMGAGDEMVVMRAKYKTATKDPGTPGVLKMVPSFSLFLVSVEYLTYKHRRLCRHKRNLHSNLTIRLGDLRFESPSNRLKAPSCFFCYCFMVGHKFTNQEKSKQALLNLIQLSTVMASEECQTLLLGLDSHARIQDLSLDSIEEFLAHKPVVARWWPSWLLGSQGSCGSSLGPPLWCLFSTICLALSPSCSLVIWVLWSLLGPPLLVWAFKVLHMESCWAWLVQSKLYVGKHMEPRRPALKAMDQWDSVADQGKIFAHGLIPQLPRCRGTWTGFSVKAFSGIWPYFKLAVSSVVMLCLEIWYSQGLVLISGLLPNPTISLDSISICMNYLNWDMNCMLGLSAAASVRVSNELGAAHPNVAKFSVVVVNGTSILVSIVFSAIVLIFRVGLSKAFTSDSEVIAAVSHLTPLFASSVFLNGIQPILSGVAIGSGWQAVVAYVNLAAYYIIGLPIDCVLGFKTGLGVAVQKARAVDICR</sequence>
<dbReference type="OrthoDB" id="2126698at2759"/>
<protein>
    <recommendedName>
        <fullName evidence="2">Protein DETOXIFICATION</fullName>
    </recommendedName>
    <alternativeName>
        <fullName evidence="2">Multidrug and toxic compound extrusion protein</fullName>
    </alternativeName>
</protein>
<dbReference type="EMBL" id="JAKOGI010000569">
    <property type="protein sequence ID" value="KAJ8432982.1"/>
    <property type="molecule type" value="Genomic_DNA"/>
</dbReference>
<evidence type="ECO:0000256" key="2">
    <source>
        <dbReference type="RuleBase" id="RU004914"/>
    </source>
</evidence>
<dbReference type="GO" id="GO:0042910">
    <property type="term" value="F:xenobiotic transmembrane transporter activity"/>
    <property type="evidence" value="ECO:0007669"/>
    <property type="project" value="InterPro"/>
</dbReference>
<feature type="region of interest" description="Disordered" evidence="3">
    <location>
        <begin position="1"/>
        <end position="47"/>
    </location>
</feature>
<dbReference type="GO" id="GO:0015297">
    <property type="term" value="F:antiporter activity"/>
    <property type="evidence" value="ECO:0007669"/>
    <property type="project" value="InterPro"/>
</dbReference>
<name>A0A9Q1JXT6_9CARY</name>
<evidence type="ECO:0000256" key="1">
    <source>
        <dbReference type="ARBA" id="ARBA00010199"/>
    </source>
</evidence>
<keyword evidence="2" id="KW-0472">Membrane</keyword>
<feature type="transmembrane region" description="Helical" evidence="2">
    <location>
        <begin position="496"/>
        <end position="520"/>
    </location>
</feature>
<feature type="transmembrane region" description="Helical" evidence="2">
    <location>
        <begin position="459"/>
        <end position="484"/>
    </location>
</feature>
<keyword evidence="5" id="KW-1185">Reference proteome</keyword>
<keyword evidence="2" id="KW-1133">Transmembrane helix</keyword>
<accession>A0A9Q1JXT6</accession>
<dbReference type="AlphaFoldDB" id="A0A9Q1JXT6"/>
<gene>
    <name evidence="4" type="ORF">Cgig2_022626</name>
</gene>
<comment type="caution">
    <text evidence="2">Lacks conserved residue(s) required for the propagation of feature annotation.</text>
</comment>
<dbReference type="InterPro" id="IPR002528">
    <property type="entry name" value="MATE_fam"/>
</dbReference>
<evidence type="ECO:0000256" key="3">
    <source>
        <dbReference type="SAM" id="MobiDB-lite"/>
    </source>
</evidence>
<feature type="transmembrane region" description="Helical" evidence="2">
    <location>
        <begin position="532"/>
        <end position="554"/>
    </location>
</feature>